<comment type="similarity">
    <text evidence="1 2">Belongs to the short-chain dehydrogenases/reductases (SDR) family.</text>
</comment>
<dbReference type="InterPro" id="IPR020904">
    <property type="entry name" value="Sc_DH/Rdtase_CS"/>
</dbReference>
<dbReference type="Gene3D" id="3.40.50.720">
    <property type="entry name" value="NAD(P)-binding Rossmann-like Domain"/>
    <property type="match status" value="1"/>
</dbReference>
<dbReference type="NCBIfam" id="NF040811">
    <property type="entry name" value="BenD"/>
    <property type="match status" value="1"/>
</dbReference>
<dbReference type="FunFam" id="3.40.50.720:FF:000084">
    <property type="entry name" value="Short-chain dehydrogenase reductase"/>
    <property type="match status" value="1"/>
</dbReference>
<protein>
    <submittedName>
        <fullName evidence="3">1,6-dihydroxycyclohexa-2,4-diene-1-carboxylate dehydrogenase</fullName>
    </submittedName>
</protein>
<dbReference type="AlphaFoldDB" id="A0A1T1GU78"/>
<dbReference type="SUPFAM" id="SSF51735">
    <property type="entry name" value="NAD(P)-binding Rossmann-fold domains"/>
    <property type="match status" value="1"/>
</dbReference>
<reference evidence="3 4" key="1">
    <citation type="submission" date="2017-02" db="EMBL/GenBank/DDBJ databases">
        <title>Acinetobacter sp. ANC 4945, whole genome shotgun sequencing project.</title>
        <authorList>
            <person name="Radolfova-Krizova L."/>
            <person name="Al Atrouni A."/>
            <person name="Nemec A."/>
        </authorList>
    </citation>
    <scope>NUCLEOTIDE SEQUENCE [LARGE SCALE GENOMIC DNA]</scope>
    <source>
        <strain evidence="3 4">ANC 4945</strain>
    </source>
</reference>
<dbReference type="PROSITE" id="PS00061">
    <property type="entry name" value="ADH_SHORT"/>
    <property type="match status" value="1"/>
</dbReference>
<keyword evidence="4" id="KW-1185">Reference proteome</keyword>
<organism evidence="3 4">
    <name type="scientific">Acinetobacter amyesii</name>
    <dbReference type="NCBI Taxonomy" id="2942470"/>
    <lineage>
        <taxon>Bacteria</taxon>
        <taxon>Pseudomonadati</taxon>
        <taxon>Pseudomonadota</taxon>
        <taxon>Gammaproteobacteria</taxon>
        <taxon>Moraxellales</taxon>
        <taxon>Moraxellaceae</taxon>
        <taxon>Acinetobacter</taxon>
    </lineage>
</organism>
<dbReference type="EMBL" id="MVKX01000007">
    <property type="protein sequence ID" value="OOV81172.1"/>
    <property type="molecule type" value="Genomic_DNA"/>
</dbReference>
<evidence type="ECO:0000313" key="3">
    <source>
        <dbReference type="EMBL" id="OOV81172.1"/>
    </source>
</evidence>
<comment type="caution">
    <text evidence="3">The sequence shown here is derived from an EMBL/GenBank/DDBJ whole genome shotgun (WGS) entry which is preliminary data.</text>
</comment>
<dbReference type="NCBIfam" id="NF009463">
    <property type="entry name" value="PRK12823.1"/>
    <property type="match status" value="1"/>
</dbReference>
<name>A0A1T1GU78_9GAMM</name>
<dbReference type="Proteomes" id="UP000191160">
    <property type="component" value="Unassembled WGS sequence"/>
</dbReference>
<dbReference type="GO" id="GO:0030497">
    <property type="term" value="P:fatty acid elongation"/>
    <property type="evidence" value="ECO:0007669"/>
    <property type="project" value="TreeGrafter"/>
</dbReference>
<dbReference type="GO" id="GO:0016616">
    <property type="term" value="F:oxidoreductase activity, acting on the CH-OH group of donors, NAD or NADP as acceptor"/>
    <property type="evidence" value="ECO:0007669"/>
    <property type="project" value="TreeGrafter"/>
</dbReference>
<evidence type="ECO:0000256" key="1">
    <source>
        <dbReference type="ARBA" id="ARBA00006484"/>
    </source>
</evidence>
<sequence length="261" mass="28059">MSKQARFSNKVVIVTGAAQGIGRGVALQVAREGAQVVLADLSDFVEETLNDIQTHNGDAIIVKANLETFAGAQAVATQAIEKYGRIDILINNVGGAIWMKPFQEFSEEEIIKEVNRSLFPTMWCCRAVLPEMIQNQQGTIVNVSSIATRGINRVPYSASKGGVNGLTAALAFEHAKDGIRVNAVATGGTEAPPRKVPRNANPLSDHEKQWMQDVVDQTIDRTFLGRYGTIQEQVNAILFLASDDSSYMTGTVVPVGGGDQG</sequence>
<dbReference type="PRINTS" id="PR00081">
    <property type="entry name" value="GDHRDH"/>
</dbReference>
<gene>
    <name evidence="3" type="ORF">B1202_11450</name>
</gene>
<dbReference type="PRINTS" id="PR00080">
    <property type="entry name" value="SDRFAMILY"/>
</dbReference>
<dbReference type="Pfam" id="PF00106">
    <property type="entry name" value="adh_short"/>
    <property type="match status" value="1"/>
</dbReference>
<dbReference type="InterPro" id="IPR047686">
    <property type="entry name" value="BenD"/>
</dbReference>
<dbReference type="PANTHER" id="PTHR42760:SF123">
    <property type="entry name" value="OXIDOREDUCTASE"/>
    <property type="match status" value="1"/>
</dbReference>
<dbReference type="InterPro" id="IPR002347">
    <property type="entry name" value="SDR_fam"/>
</dbReference>
<evidence type="ECO:0000256" key="2">
    <source>
        <dbReference type="RuleBase" id="RU000363"/>
    </source>
</evidence>
<dbReference type="InterPro" id="IPR036291">
    <property type="entry name" value="NAD(P)-bd_dom_sf"/>
</dbReference>
<proteinExistence type="inferred from homology"/>
<dbReference type="CDD" id="cd08937">
    <property type="entry name" value="DHB_DH-like_SDR_c"/>
    <property type="match status" value="1"/>
</dbReference>
<accession>A0A1T1GU78</accession>
<evidence type="ECO:0000313" key="4">
    <source>
        <dbReference type="Proteomes" id="UP000191160"/>
    </source>
</evidence>
<dbReference type="RefSeq" id="WP_078190732.1">
    <property type="nucleotide sequence ID" value="NZ_JAMCOZ010000009.1"/>
</dbReference>
<dbReference type="PANTHER" id="PTHR42760">
    <property type="entry name" value="SHORT-CHAIN DEHYDROGENASES/REDUCTASES FAMILY MEMBER"/>
    <property type="match status" value="1"/>
</dbReference>